<dbReference type="EMBL" id="BAAAYG010000003">
    <property type="protein sequence ID" value="GAA3282627.1"/>
    <property type="molecule type" value="Genomic_DNA"/>
</dbReference>
<keyword evidence="2" id="KW-0479">Metal-binding</keyword>
<dbReference type="Gene3D" id="3.20.20.60">
    <property type="entry name" value="Phosphoenolpyruvate-binding domains"/>
    <property type="match status" value="1"/>
</dbReference>
<dbReference type="InterPro" id="IPR005000">
    <property type="entry name" value="Aldolase/citrate-lyase_domain"/>
</dbReference>
<dbReference type="RefSeq" id="WP_344718809.1">
    <property type="nucleotide sequence ID" value="NZ_BAAAYG010000003.1"/>
</dbReference>
<dbReference type="SUPFAM" id="SSF51621">
    <property type="entry name" value="Phosphoenolpyruvate/pyruvate domain"/>
    <property type="match status" value="1"/>
</dbReference>
<gene>
    <name evidence="6" type="ORF">GCM10020260_10030</name>
</gene>
<dbReference type="PIRSF" id="PIRSF015582">
    <property type="entry name" value="Cit_lyase_B"/>
    <property type="match status" value="1"/>
</dbReference>
<feature type="domain" description="HpcH/HpaI aldolase/citrate lyase" evidence="5">
    <location>
        <begin position="16"/>
        <end position="238"/>
    </location>
</feature>
<dbReference type="Proteomes" id="UP001501736">
    <property type="component" value="Unassembled WGS sequence"/>
</dbReference>
<keyword evidence="7" id="KW-1185">Reference proteome</keyword>
<evidence type="ECO:0000313" key="7">
    <source>
        <dbReference type="Proteomes" id="UP001501736"/>
    </source>
</evidence>
<evidence type="ECO:0000256" key="1">
    <source>
        <dbReference type="ARBA" id="ARBA00001946"/>
    </source>
</evidence>
<feature type="compositionally biased region" description="Basic and acidic residues" evidence="4">
    <location>
        <begin position="295"/>
        <end position="315"/>
    </location>
</feature>
<dbReference type="Pfam" id="PF03328">
    <property type="entry name" value="HpcH_HpaI"/>
    <property type="match status" value="1"/>
</dbReference>
<feature type="region of interest" description="Disordered" evidence="4">
    <location>
        <begin position="292"/>
        <end position="315"/>
    </location>
</feature>
<keyword evidence="6" id="KW-0456">Lyase</keyword>
<evidence type="ECO:0000256" key="2">
    <source>
        <dbReference type="ARBA" id="ARBA00022723"/>
    </source>
</evidence>
<name>A0ABP6RCB4_9MICC</name>
<comment type="caution">
    <text evidence="6">The sequence shown here is derived from an EMBL/GenBank/DDBJ whole genome shotgun (WGS) entry which is preliminary data.</text>
</comment>
<dbReference type="InterPro" id="IPR040442">
    <property type="entry name" value="Pyrv_kinase-like_dom_sf"/>
</dbReference>
<dbReference type="GO" id="GO:0016829">
    <property type="term" value="F:lyase activity"/>
    <property type="evidence" value="ECO:0007669"/>
    <property type="project" value="UniProtKB-KW"/>
</dbReference>
<evidence type="ECO:0000256" key="3">
    <source>
        <dbReference type="ARBA" id="ARBA00022842"/>
    </source>
</evidence>
<dbReference type="PANTHER" id="PTHR32308">
    <property type="entry name" value="LYASE BETA SUBUNIT, PUTATIVE (AFU_ORTHOLOGUE AFUA_4G13030)-RELATED"/>
    <property type="match status" value="1"/>
</dbReference>
<sequence>MSIPSAAPGAFTLGPSLLFCPGSMPARFDKAAARADAVIIDLEDAVAAVDKPAARIDVARALDVGAAAGAEEDHSEPSLDPATTLVRLNAGDPEELEADLQALDDAGVRHVVVPKAADVAVLDRLHAAMPHAGLIPQIERPDGVLAASALAAHPAVEALFWGTEDMTAALGGTTSRTPDGALRGALQHIRHIVLITAAAHGVAAVDATSTELRSRPRLTADAEEAWASGFAAKACIHPDQVEPIRREYMPAPADVERAKALLAAAPSSPAAFRFRGEMVDAPVVAQARRVLARYDAGREHHEDRGRRRRDADEAE</sequence>
<comment type="cofactor">
    <cofactor evidence="1">
        <name>Mg(2+)</name>
        <dbReference type="ChEBI" id="CHEBI:18420"/>
    </cofactor>
</comment>
<dbReference type="PANTHER" id="PTHR32308:SF10">
    <property type="entry name" value="CITRATE LYASE SUBUNIT BETA"/>
    <property type="match status" value="1"/>
</dbReference>
<proteinExistence type="predicted"/>
<dbReference type="InterPro" id="IPR011206">
    <property type="entry name" value="Citrate_lyase_beta/mcl1/mcl2"/>
</dbReference>
<evidence type="ECO:0000259" key="5">
    <source>
        <dbReference type="Pfam" id="PF03328"/>
    </source>
</evidence>
<evidence type="ECO:0000313" key="6">
    <source>
        <dbReference type="EMBL" id="GAA3282627.1"/>
    </source>
</evidence>
<evidence type="ECO:0000256" key="4">
    <source>
        <dbReference type="SAM" id="MobiDB-lite"/>
    </source>
</evidence>
<accession>A0ABP6RCB4</accession>
<keyword evidence="3" id="KW-0460">Magnesium</keyword>
<reference evidence="7" key="1">
    <citation type="journal article" date="2019" name="Int. J. Syst. Evol. Microbiol.">
        <title>The Global Catalogue of Microorganisms (GCM) 10K type strain sequencing project: providing services to taxonomists for standard genome sequencing and annotation.</title>
        <authorList>
            <consortium name="The Broad Institute Genomics Platform"/>
            <consortium name="The Broad Institute Genome Sequencing Center for Infectious Disease"/>
            <person name="Wu L."/>
            <person name="Ma J."/>
        </authorList>
    </citation>
    <scope>NUCLEOTIDE SEQUENCE [LARGE SCALE GENOMIC DNA]</scope>
    <source>
        <strain evidence="7">JCM 11483</strain>
    </source>
</reference>
<dbReference type="InterPro" id="IPR015813">
    <property type="entry name" value="Pyrv/PenolPyrv_kinase-like_dom"/>
</dbReference>
<protein>
    <submittedName>
        <fullName evidence="6">CoA ester lyase</fullName>
    </submittedName>
</protein>
<organism evidence="6 7">
    <name type="scientific">Nesterenkonia halobia</name>
    <dbReference type="NCBI Taxonomy" id="37922"/>
    <lineage>
        <taxon>Bacteria</taxon>
        <taxon>Bacillati</taxon>
        <taxon>Actinomycetota</taxon>
        <taxon>Actinomycetes</taxon>
        <taxon>Micrococcales</taxon>
        <taxon>Micrococcaceae</taxon>
        <taxon>Nesterenkonia</taxon>
    </lineage>
</organism>